<dbReference type="InterPro" id="IPR000980">
    <property type="entry name" value="SH2"/>
</dbReference>
<evidence type="ECO:0000256" key="11">
    <source>
        <dbReference type="SAM" id="MobiDB-lite"/>
    </source>
</evidence>
<keyword evidence="2 8" id="KW-0547">Nucleotide-binding</keyword>
<gene>
    <name evidence="14" type="ORF">CAEBREN_10323</name>
</gene>
<dbReference type="PROSITE" id="PS00109">
    <property type="entry name" value="PROTEIN_KINASE_TYR"/>
    <property type="match status" value="1"/>
</dbReference>
<dbReference type="eggNOG" id="KOG0194">
    <property type="taxonomic scope" value="Eukaryota"/>
</dbReference>
<evidence type="ECO:0000313" key="15">
    <source>
        <dbReference type="Proteomes" id="UP000008068"/>
    </source>
</evidence>
<evidence type="ECO:0000256" key="8">
    <source>
        <dbReference type="PROSITE-ProRule" id="PRU10141"/>
    </source>
</evidence>
<keyword evidence="15" id="KW-1185">Reference proteome</keyword>
<dbReference type="PROSITE" id="PS50011">
    <property type="entry name" value="PROTEIN_KINASE_DOM"/>
    <property type="match status" value="1"/>
</dbReference>
<evidence type="ECO:0000256" key="9">
    <source>
        <dbReference type="RuleBase" id="RU362096"/>
    </source>
</evidence>
<evidence type="ECO:0000256" key="4">
    <source>
        <dbReference type="ARBA" id="ARBA00022840"/>
    </source>
</evidence>
<keyword evidence="4 8" id="KW-0067">ATP-binding</keyword>
<feature type="region of interest" description="Disordered" evidence="11">
    <location>
        <begin position="405"/>
        <end position="548"/>
    </location>
</feature>
<dbReference type="InterPro" id="IPR008266">
    <property type="entry name" value="Tyr_kinase_AS"/>
</dbReference>
<dbReference type="EC" id="2.7.10.2" evidence="9"/>
<dbReference type="InterPro" id="IPR011009">
    <property type="entry name" value="Kinase-like_dom_sf"/>
</dbReference>
<proteinExistence type="inferred from homology"/>
<dbReference type="Proteomes" id="UP000008068">
    <property type="component" value="Unassembled WGS sequence"/>
</dbReference>
<reference evidence="15" key="1">
    <citation type="submission" date="2011-07" db="EMBL/GenBank/DDBJ databases">
        <authorList>
            <consortium name="Caenorhabditis brenneri Sequencing and Analysis Consortium"/>
            <person name="Wilson R.K."/>
        </authorList>
    </citation>
    <scope>NUCLEOTIDE SEQUENCE [LARGE SCALE GENOMIC DNA]</scope>
    <source>
        <strain evidence="15">PB2801</strain>
    </source>
</reference>
<dbReference type="InterPro" id="IPR000719">
    <property type="entry name" value="Prot_kinase_dom"/>
</dbReference>
<comment type="catalytic activity">
    <reaction evidence="6 9">
        <text>L-tyrosyl-[protein] + ATP = O-phospho-L-tyrosyl-[protein] + ADP + H(+)</text>
        <dbReference type="Rhea" id="RHEA:10596"/>
        <dbReference type="Rhea" id="RHEA-COMP:10136"/>
        <dbReference type="Rhea" id="RHEA-COMP:20101"/>
        <dbReference type="ChEBI" id="CHEBI:15378"/>
        <dbReference type="ChEBI" id="CHEBI:30616"/>
        <dbReference type="ChEBI" id="CHEBI:46858"/>
        <dbReference type="ChEBI" id="CHEBI:61978"/>
        <dbReference type="ChEBI" id="CHEBI:456216"/>
        <dbReference type="EC" id="2.7.10.2"/>
    </reaction>
</comment>
<name>G0MKB5_CAEBE</name>
<dbReference type="Pfam" id="PF07714">
    <property type="entry name" value="PK_Tyr_Ser-Thr"/>
    <property type="match status" value="1"/>
</dbReference>
<evidence type="ECO:0000313" key="14">
    <source>
        <dbReference type="EMBL" id="EGT33776.1"/>
    </source>
</evidence>
<dbReference type="InParanoid" id="G0MKB5"/>
<dbReference type="InterPro" id="IPR036860">
    <property type="entry name" value="SH2_dom_sf"/>
</dbReference>
<dbReference type="Gene3D" id="1.10.510.10">
    <property type="entry name" value="Transferase(Phosphotransferase) domain 1"/>
    <property type="match status" value="1"/>
</dbReference>
<dbReference type="PROSITE" id="PS50001">
    <property type="entry name" value="SH2"/>
    <property type="match status" value="1"/>
</dbReference>
<keyword evidence="1 9" id="KW-0808">Transferase</keyword>
<dbReference type="PROSITE" id="PS00107">
    <property type="entry name" value="PROTEIN_KINASE_ATP"/>
    <property type="match status" value="1"/>
</dbReference>
<evidence type="ECO:0000259" key="13">
    <source>
        <dbReference type="PROSITE" id="PS50011"/>
    </source>
</evidence>
<dbReference type="PRINTS" id="PR00109">
    <property type="entry name" value="TYRKINASE"/>
</dbReference>
<dbReference type="STRING" id="135651.G0MKB5"/>
<dbReference type="HOGENOM" id="CLU_000288_7_2_1"/>
<protein>
    <recommendedName>
        <fullName evidence="9">Tyrosine-protein kinase</fullName>
        <ecNumber evidence="9">2.7.10.2</ecNumber>
    </recommendedName>
</protein>
<dbReference type="AlphaFoldDB" id="G0MKB5"/>
<dbReference type="FunFam" id="3.30.505.10:FF:000139">
    <property type="entry name" value="Tyrosine-protein kinase"/>
    <property type="match status" value="1"/>
</dbReference>
<evidence type="ECO:0000256" key="3">
    <source>
        <dbReference type="ARBA" id="ARBA00022777"/>
    </source>
</evidence>
<dbReference type="FunFam" id="3.30.200.20:FF:000832">
    <property type="entry name" value="Tyrosine-protein kinase"/>
    <property type="match status" value="1"/>
</dbReference>
<dbReference type="CDD" id="cd00192">
    <property type="entry name" value="PTKc"/>
    <property type="match status" value="1"/>
</dbReference>
<dbReference type="InterPro" id="IPR020635">
    <property type="entry name" value="Tyr_kinase_cat_dom"/>
</dbReference>
<comment type="similarity">
    <text evidence="9">Belongs to the protein kinase superfamily. Tyr protein kinase family.</text>
</comment>
<accession>G0MKB5</accession>
<evidence type="ECO:0000256" key="7">
    <source>
        <dbReference type="PROSITE-ProRule" id="PRU00191"/>
    </source>
</evidence>
<dbReference type="FunCoup" id="G0MKB5">
    <property type="interactions" value="18"/>
</dbReference>
<feature type="domain" description="Protein kinase" evidence="13">
    <location>
        <begin position="138"/>
        <end position="396"/>
    </location>
</feature>
<dbReference type="SUPFAM" id="SSF55550">
    <property type="entry name" value="SH2 domain"/>
    <property type="match status" value="1"/>
</dbReference>
<evidence type="ECO:0000256" key="2">
    <source>
        <dbReference type="ARBA" id="ARBA00022741"/>
    </source>
</evidence>
<evidence type="ECO:0000256" key="10">
    <source>
        <dbReference type="SAM" id="Coils"/>
    </source>
</evidence>
<dbReference type="EMBL" id="GL379798">
    <property type="protein sequence ID" value="EGT33776.1"/>
    <property type="molecule type" value="Genomic_DNA"/>
</dbReference>
<evidence type="ECO:0000256" key="5">
    <source>
        <dbReference type="ARBA" id="ARBA00023137"/>
    </source>
</evidence>
<dbReference type="OMA" id="FWEFKHS"/>
<dbReference type="Gene3D" id="3.30.505.10">
    <property type="entry name" value="SH2 domain"/>
    <property type="match status" value="1"/>
</dbReference>
<dbReference type="GO" id="GO:0005524">
    <property type="term" value="F:ATP binding"/>
    <property type="evidence" value="ECO:0007669"/>
    <property type="project" value="UniProtKB-UniRule"/>
</dbReference>
<dbReference type="InterPro" id="IPR017441">
    <property type="entry name" value="Protein_kinase_ATP_BS"/>
</dbReference>
<keyword evidence="7" id="KW-0727">SH2 domain</keyword>
<keyword evidence="5 9" id="KW-0829">Tyrosine-protein kinase</keyword>
<dbReference type="Gene3D" id="3.30.200.20">
    <property type="entry name" value="Phosphorylase Kinase, domain 1"/>
    <property type="match status" value="1"/>
</dbReference>
<dbReference type="InterPro" id="IPR001245">
    <property type="entry name" value="Ser-Thr/Tyr_kinase_cat_dom"/>
</dbReference>
<keyword evidence="10" id="KW-0175">Coiled coil</keyword>
<evidence type="ECO:0000259" key="12">
    <source>
        <dbReference type="PROSITE" id="PS50001"/>
    </source>
</evidence>
<feature type="domain" description="SH2" evidence="12">
    <location>
        <begin position="21"/>
        <end position="126"/>
    </location>
</feature>
<feature type="coiled-coil region" evidence="10">
    <location>
        <begin position="161"/>
        <end position="188"/>
    </location>
</feature>
<dbReference type="OrthoDB" id="3256376at2759"/>
<organism evidence="15">
    <name type="scientific">Caenorhabditis brenneri</name>
    <name type="common">Nematode worm</name>
    <dbReference type="NCBI Taxonomy" id="135651"/>
    <lineage>
        <taxon>Eukaryota</taxon>
        <taxon>Metazoa</taxon>
        <taxon>Ecdysozoa</taxon>
        <taxon>Nematoda</taxon>
        <taxon>Chromadorea</taxon>
        <taxon>Rhabditida</taxon>
        <taxon>Rhabditina</taxon>
        <taxon>Rhabditomorpha</taxon>
        <taxon>Rhabditoidea</taxon>
        <taxon>Rhabditidae</taxon>
        <taxon>Peloderinae</taxon>
        <taxon>Caenorhabditis</taxon>
    </lineage>
</organism>
<feature type="binding site" evidence="8">
    <location>
        <position position="169"/>
    </location>
    <ligand>
        <name>ATP</name>
        <dbReference type="ChEBI" id="CHEBI:30616"/>
    </ligand>
</feature>
<dbReference type="SUPFAM" id="SSF56112">
    <property type="entry name" value="Protein kinase-like (PK-like)"/>
    <property type="match status" value="1"/>
</dbReference>
<keyword evidence="3 9" id="KW-0418">Kinase</keyword>
<dbReference type="PANTHER" id="PTHR24418">
    <property type="entry name" value="TYROSINE-PROTEIN KINASE"/>
    <property type="match status" value="1"/>
</dbReference>
<dbReference type="SMART" id="SM00219">
    <property type="entry name" value="TyrKc"/>
    <property type="match status" value="1"/>
</dbReference>
<dbReference type="CDD" id="cd10361">
    <property type="entry name" value="SH2_Fps_family"/>
    <property type="match status" value="1"/>
</dbReference>
<feature type="compositionally biased region" description="Basic and acidic residues" evidence="11">
    <location>
        <begin position="533"/>
        <end position="548"/>
    </location>
</feature>
<feature type="compositionally biased region" description="Pro residues" evidence="11">
    <location>
        <begin position="442"/>
        <end position="459"/>
    </location>
</feature>
<dbReference type="FunFam" id="1.10.510.10:FF:001672">
    <property type="entry name" value="Tyrosine-protein kinase"/>
    <property type="match status" value="1"/>
</dbReference>
<evidence type="ECO:0000256" key="1">
    <source>
        <dbReference type="ARBA" id="ARBA00022679"/>
    </source>
</evidence>
<dbReference type="SMART" id="SM00252">
    <property type="entry name" value="SH2"/>
    <property type="match status" value="1"/>
</dbReference>
<evidence type="ECO:0000256" key="6">
    <source>
        <dbReference type="ARBA" id="ARBA00051245"/>
    </source>
</evidence>
<sequence length="548" mass="62480">MAMNSVNFEEKISRWLLDQKFYHGFLPREDLPYVLKRKGDYIFRVTERKIGKDRKRDIVLSIAWPTEPHALISAKDIRNILIERNSNSLWLEMKISFHSLDALLSHYRTYDIENQNKEKMKLMRPIGLFSWEFKHSQISLLKKVGQGAYGEVYKGKVKRGNKTFEAAIKAMRKDLDAADEKMKEVMAEARLMRSLNHPNIVRCRGIAVLEQPVYIVIDFITGGGLDSFLKKNGKSLTIDEKNKMAISAAWGIEFMHSHDIIHRDIAARNCLYDKKNLVKLSDFGLSRKGSVYKMKKAMKMPTKWLAPESLSTFTFSRASDVYTYGVLLYEIYTCQEPYMTVNAGEARRLILSGQFPNFSKYAPPEMNEIVRKRVYQLDPTKRGTMKEVVKDMEQWLEVELVLDEDEKPEVEGESNRLSCNMPTTVDEPPLPRTTEVSIAPPVSLPPPPVSTQTLAPPPQSQTTTPKKKSKEGDGNPKKSKKRDSNGSSKNLKTKDKEPTVELPLPSEAMSVANKMVSSVKRGSDEMMMTPPDEETKPSSKETESEDPK</sequence>
<dbReference type="GO" id="GO:0004715">
    <property type="term" value="F:non-membrane spanning protein tyrosine kinase activity"/>
    <property type="evidence" value="ECO:0007669"/>
    <property type="project" value="UniProtKB-EC"/>
</dbReference>
<dbReference type="InterPro" id="IPR050198">
    <property type="entry name" value="Non-receptor_tyrosine_kinases"/>
</dbReference>
<dbReference type="InterPro" id="IPR035849">
    <property type="entry name" value="Fes/Fps/Fer_SH2"/>
</dbReference>